<keyword evidence="1" id="KW-1133">Transmembrane helix</keyword>
<reference evidence="2 3" key="1">
    <citation type="journal article" date="2016" name="Sci. Rep.">
        <title>Metabolic traits of an uncultured archaeal lineage -MSBL1- from brine pools of the Red Sea.</title>
        <authorList>
            <person name="Mwirichia R."/>
            <person name="Alam I."/>
            <person name="Rashid M."/>
            <person name="Vinu M."/>
            <person name="Ba-Alawi W."/>
            <person name="Anthony Kamau A."/>
            <person name="Kamanda Ngugi D."/>
            <person name="Goker M."/>
            <person name="Klenk H.P."/>
            <person name="Bajic V."/>
            <person name="Stingl U."/>
        </authorList>
    </citation>
    <scope>NUCLEOTIDE SEQUENCE [LARGE SCALE GENOMIC DNA]</scope>
    <source>
        <strain evidence="2">SCGC-AAA259A05</strain>
    </source>
</reference>
<keyword evidence="1" id="KW-0812">Transmembrane</keyword>
<name>A0A133U7S6_9EURY</name>
<evidence type="ECO:0000313" key="2">
    <source>
        <dbReference type="EMBL" id="KXA90252.1"/>
    </source>
</evidence>
<sequence length="164" mass="17878">MGASRATPISRVNVLVATIFGLVVLGESANLGHLLGVILLVVGVVTVSYEIESRKSKSQTSGELSLGLIFPLAAMVLLGLESPISKIGLNEGVPVIVGLSVKFLVALVTIAGFFLLPVGLLLHRSRRRKNIFILGLQLQTHLGWVFFIRPSTYPEWWSCYRLRL</sequence>
<keyword evidence="1" id="KW-0472">Membrane</keyword>
<evidence type="ECO:0000313" key="3">
    <source>
        <dbReference type="Proteomes" id="UP000070163"/>
    </source>
</evidence>
<keyword evidence="3" id="KW-1185">Reference proteome</keyword>
<protein>
    <submittedName>
        <fullName evidence="2">Uncharacterized protein</fullName>
    </submittedName>
</protein>
<proteinExistence type="predicted"/>
<dbReference type="SUPFAM" id="SSF103481">
    <property type="entry name" value="Multidrug resistance efflux transporter EmrE"/>
    <property type="match status" value="1"/>
</dbReference>
<feature type="transmembrane region" description="Helical" evidence="1">
    <location>
        <begin position="63"/>
        <end position="80"/>
    </location>
</feature>
<feature type="transmembrane region" description="Helical" evidence="1">
    <location>
        <begin position="100"/>
        <end position="122"/>
    </location>
</feature>
<dbReference type="InterPro" id="IPR037185">
    <property type="entry name" value="EmrE-like"/>
</dbReference>
<dbReference type="EMBL" id="LHXJ01000051">
    <property type="protein sequence ID" value="KXA90252.1"/>
    <property type="molecule type" value="Genomic_DNA"/>
</dbReference>
<dbReference type="Proteomes" id="UP000070163">
    <property type="component" value="Unassembled WGS sequence"/>
</dbReference>
<feature type="transmembrane region" description="Helical" evidence="1">
    <location>
        <begin position="12"/>
        <end position="28"/>
    </location>
</feature>
<feature type="transmembrane region" description="Helical" evidence="1">
    <location>
        <begin position="34"/>
        <end position="51"/>
    </location>
</feature>
<gene>
    <name evidence="2" type="ORF">AKJ57_04300</name>
</gene>
<comment type="caution">
    <text evidence="2">The sequence shown here is derived from an EMBL/GenBank/DDBJ whole genome shotgun (WGS) entry which is preliminary data.</text>
</comment>
<dbReference type="Gene3D" id="1.10.3730.20">
    <property type="match status" value="1"/>
</dbReference>
<feature type="transmembrane region" description="Helical" evidence="1">
    <location>
        <begin position="131"/>
        <end position="148"/>
    </location>
</feature>
<accession>A0A133U7S6</accession>
<dbReference type="AlphaFoldDB" id="A0A133U7S6"/>
<evidence type="ECO:0000256" key="1">
    <source>
        <dbReference type="SAM" id="Phobius"/>
    </source>
</evidence>
<organism evidence="2 3">
    <name type="scientific">candidate division MSBL1 archaeon SCGC-AAA259A05</name>
    <dbReference type="NCBI Taxonomy" id="1698259"/>
    <lineage>
        <taxon>Archaea</taxon>
        <taxon>Methanobacteriati</taxon>
        <taxon>Methanobacteriota</taxon>
        <taxon>candidate division MSBL1</taxon>
    </lineage>
</organism>